<feature type="domain" description="Oligopeptidase A N-terminal" evidence="11">
    <location>
        <begin position="30"/>
        <end position="149"/>
    </location>
</feature>
<dbReference type="InterPro" id="IPR024077">
    <property type="entry name" value="Neurolysin/TOP_dom2"/>
</dbReference>
<reference evidence="12 13" key="1">
    <citation type="submission" date="2020-10" db="EMBL/GenBank/DDBJ databases">
        <title>Phylogeny of dyella-like bacteria.</title>
        <authorList>
            <person name="Fu J."/>
        </authorList>
    </citation>
    <scope>NUCLEOTIDE SEQUENCE [LARGE SCALE GENOMIC DNA]</scope>
    <source>
        <strain evidence="12 13">JP1</strain>
    </source>
</reference>
<dbReference type="InterPro" id="IPR045666">
    <property type="entry name" value="OpdA_N"/>
</dbReference>
<evidence type="ECO:0000256" key="1">
    <source>
        <dbReference type="ARBA" id="ARBA00006040"/>
    </source>
</evidence>
<dbReference type="Pfam" id="PF19310">
    <property type="entry name" value="TOP_N"/>
    <property type="match status" value="1"/>
</dbReference>
<organism evidence="12 13">
    <name type="scientific">Dyella jejuensis</name>
    <dbReference type="NCBI Taxonomy" id="1432009"/>
    <lineage>
        <taxon>Bacteria</taxon>
        <taxon>Pseudomonadati</taxon>
        <taxon>Pseudomonadota</taxon>
        <taxon>Gammaproteobacteria</taxon>
        <taxon>Lysobacterales</taxon>
        <taxon>Rhodanobacteraceae</taxon>
        <taxon>Dyella</taxon>
    </lineage>
</organism>
<dbReference type="RefSeq" id="WP_404545506.1">
    <property type="nucleotide sequence ID" value="NZ_JADIKJ010000003.1"/>
</dbReference>
<dbReference type="Pfam" id="PF01432">
    <property type="entry name" value="Peptidase_M3"/>
    <property type="match status" value="1"/>
</dbReference>
<dbReference type="Gene3D" id="1.10.1370.10">
    <property type="entry name" value="Neurolysin, domain 3"/>
    <property type="match status" value="1"/>
</dbReference>
<evidence type="ECO:0000256" key="3">
    <source>
        <dbReference type="ARBA" id="ARBA00022723"/>
    </source>
</evidence>
<keyword evidence="2 9" id="KW-0645">Protease</keyword>
<evidence type="ECO:0000256" key="6">
    <source>
        <dbReference type="ARBA" id="ARBA00023049"/>
    </source>
</evidence>
<evidence type="ECO:0000256" key="5">
    <source>
        <dbReference type="ARBA" id="ARBA00022833"/>
    </source>
</evidence>
<dbReference type="PANTHER" id="PTHR11804:SF84">
    <property type="entry name" value="SACCHAROLYSIN"/>
    <property type="match status" value="1"/>
</dbReference>
<gene>
    <name evidence="12" type="ORF">ISP15_04355</name>
</gene>
<dbReference type="InterPro" id="IPR024079">
    <property type="entry name" value="MetalloPept_cat_dom_sf"/>
</dbReference>
<dbReference type="CDD" id="cd06456">
    <property type="entry name" value="M3A_DCP"/>
    <property type="match status" value="1"/>
</dbReference>
<keyword evidence="5 9" id="KW-0862">Zinc</keyword>
<keyword evidence="6 9" id="KW-0482">Metalloprotease</keyword>
<name>A0ABW8JFD2_9GAMM</name>
<dbReference type="Gene3D" id="1.10.1370.40">
    <property type="match status" value="1"/>
</dbReference>
<keyword evidence="4 9" id="KW-0378">Hydrolase</keyword>
<feature type="domain" description="Peptidase M3A/M3B catalytic" evidence="10">
    <location>
        <begin position="224"/>
        <end position="683"/>
    </location>
</feature>
<evidence type="ECO:0000256" key="2">
    <source>
        <dbReference type="ARBA" id="ARBA00022670"/>
    </source>
</evidence>
<evidence type="ECO:0000259" key="10">
    <source>
        <dbReference type="Pfam" id="PF01432"/>
    </source>
</evidence>
<dbReference type="InterPro" id="IPR034005">
    <property type="entry name" value="M3A_DCP"/>
</dbReference>
<evidence type="ECO:0000313" key="12">
    <source>
        <dbReference type="EMBL" id="MFK2899558.1"/>
    </source>
</evidence>
<keyword evidence="13" id="KW-1185">Reference proteome</keyword>
<dbReference type="EMBL" id="JADIKJ010000003">
    <property type="protein sequence ID" value="MFK2899558.1"/>
    <property type="molecule type" value="Genomic_DNA"/>
</dbReference>
<dbReference type="Proteomes" id="UP001620461">
    <property type="component" value="Unassembled WGS sequence"/>
</dbReference>
<comment type="similarity">
    <text evidence="1 9">Belongs to the peptidase M3 family.</text>
</comment>
<keyword evidence="3 9" id="KW-0479">Metal-binding</keyword>
<evidence type="ECO:0000259" key="11">
    <source>
        <dbReference type="Pfam" id="PF19310"/>
    </source>
</evidence>
<comment type="caution">
    <text evidence="12">The sequence shown here is derived from an EMBL/GenBank/DDBJ whole genome shotgun (WGS) entry which is preliminary data.</text>
</comment>
<protein>
    <recommendedName>
        <fullName evidence="8">oligopeptidase A</fullName>
        <ecNumber evidence="8">3.4.24.70</ecNumber>
    </recommendedName>
</protein>
<dbReference type="EC" id="3.4.24.70" evidence="8"/>
<comment type="cofactor">
    <cofactor evidence="9">
        <name>Zn(2+)</name>
        <dbReference type="ChEBI" id="CHEBI:29105"/>
    </cofactor>
    <text evidence="9">Binds 1 zinc ion.</text>
</comment>
<proteinExistence type="inferred from homology"/>
<evidence type="ECO:0000256" key="4">
    <source>
        <dbReference type="ARBA" id="ARBA00022801"/>
    </source>
</evidence>
<dbReference type="Gene3D" id="3.40.390.10">
    <property type="entry name" value="Collagenase (Catalytic Domain)"/>
    <property type="match status" value="1"/>
</dbReference>
<sequence>MNQDNPLLADTALPPFSRIKPEDVAPAIDALLAESRAGLAALTVPGAPRDFVAVMLPQERLEQRIAQAWSPVSHLHSVADSEALRSVYAPAEEKLTDHAIEVGQNRDLYAAVQAVADAPAFATLSPAQKALVEHALRDFRLSGVALEELARSRFREIGVELSKLSTEFSNAVLDATDAWHEHITDERDLAGIPESGRAVLRQYAKEQELDGYLVTLKQPSVQAVMTYADNRSLRERVYWAYQTRASDQGPHAGKYDNTVRIEKIMALRHEAAQLLGFANAAQESLATKMAGAPDDVLAFLRDLAARARPVAQQELAALRDFASAELQLDNLESWDVAYASEKLRQQQYALDEEQLKPYFPLPAVIDGLFGLVHKLYGITLTPREGVDVWHPDVRYYDVTDADGRVFAGAYIDLYARSGKRGGAWMDVCRARFDDGSRLQLPVAYLTCNFAPPTEGRPALLTHDDALTLFHEFGHGFHHLLTEVPLPSVGGIDGVEWDAVELPSQFMENFGWNREALDLFARHWQTGERLPDELFERMLAARHFHAGLFLVRQLEFALFDFLLHLEYDPAKGARTLEVLEQARCEVAVLHPPAWQRFPHAFSHIFAGGYAAGYYSYLWAELLSADAFGAFEEGAVNGGSVINPATGERFRREILAVGASRPALESFVAFRGRKPEPEALLRSHGLA</sequence>
<evidence type="ECO:0000256" key="8">
    <source>
        <dbReference type="ARBA" id="ARBA00026100"/>
    </source>
</evidence>
<evidence type="ECO:0000313" key="13">
    <source>
        <dbReference type="Proteomes" id="UP001620461"/>
    </source>
</evidence>
<comment type="catalytic activity">
    <reaction evidence="7">
        <text>Hydrolysis of oligopeptides, with broad specificity. Gly or Ala commonly occur as P1 or P1' residues, but more distant residues are also important, as is shown by the fact that Z-Gly-Pro-Gly-|-Gly-Pro-Ala is cleaved, but not Z-(Gly)(5).</text>
        <dbReference type="EC" id="3.4.24.70"/>
    </reaction>
</comment>
<dbReference type="InterPro" id="IPR001567">
    <property type="entry name" value="Pept_M3A_M3B_dom"/>
</dbReference>
<evidence type="ECO:0000256" key="7">
    <source>
        <dbReference type="ARBA" id="ARBA00024603"/>
    </source>
</evidence>
<dbReference type="SUPFAM" id="SSF55486">
    <property type="entry name" value="Metalloproteases ('zincins'), catalytic domain"/>
    <property type="match status" value="1"/>
</dbReference>
<evidence type="ECO:0000256" key="9">
    <source>
        <dbReference type="RuleBase" id="RU003435"/>
    </source>
</evidence>
<accession>A0ABW8JFD2</accession>
<dbReference type="PANTHER" id="PTHR11804">
    <property type="entry name" value="PROTEASE M3 THIMET OLIGOPEPTIDASE-RELATED"/>
    <property type="match status" value="1"/>
</dbReference>
<dbReference type="InterPro" id="IPR045090">
    <property type="entry name" value="Pept_M3A_M3B"/>
</dbReference>